<proteinExistence type="predicted"/>
<comment type="caution">
    <text evidence="1">The sequence shown here is derived from an EMBL/GenBank/DDBJ whole genome shotgun (WGS) entry which is preliminary data.</text>
</comment>
<evidence type="ECO:0000313" key="2">
    <source>
        <dbReference type="Proteomes" id="UP000824007"/>
    </source>
</evidence>
<dbReference type="Proteomes" id="UP000824007">
    <property type="component" value="Unassembled WGS sequence"/>
</dbReference>
<gene>
    <name evidence="1" type="ORF">H9831_00640</name>
</gene>
<accession>A0A9D2C5B3</accession>
<dbReference type="EMBL" id="DXDD01000005">
    <property type="protein sequence ID" value="HIY59183.1"/>
    <property type="molecule type" value="Genomic_DNA"/>
</dbReference>
<sequence length="67" mass="7510">MGDYKSPFTITNEILSYVSSVSEKMGRITAISSLESKPHLRRNNHIRSIHVSAEIIYSRQEKGTSSA</sequence>
<reference evidence="1" key="2">
    <citation type="submission" date="2021-04" db="EMBL/GenBank/DDBJ databases">
        <authorList>
            <person name="Gilroy R."/>
        </authorList>
    </citation>
    <scope>NUCLEOTIDE SEQUENCE</scope>
    <source>
        <strain evidence="1">ChiSxjej3B15-24422</strain>
    </source>
</reference>
<name>A0A9D2C5B3_9FIRM</name>
<dbReference type="AlphaFoldDB" id="A0A9D2C5B3"/>
<evidence type="ECO:0000313" key="1">
    <source>
        <dbReference type="EMBL" id="HIY59183.1"/>
    </source>
</evidence>
<reference evidence="1" key="1">
    <citation type="journal article" date="2021" name="PeerJ">
        <title>Extensive microbial diversity within the chicken gut microbiome revealed by metagenomics and culture.</title>
        <authorList>
            <person name="Gilroy R."/>
            <person name="Ravi A."/>
            <person name="Getino M."/>
            <person name="Pursley I."/>
            <person name="Horton D.L."/>
            <person name="Alikhan N.F."/>
            <person name="Baker D."/>
            <person name="Gharbi K."/>
            <person name="Hall N."/>
            <person name="Watson M."/>
            <person name="Adriaenssens E.M."/>
            <person name="Foster-Nyarko E."/>
            <person name="Jarju S."/>
            <person name="Secka A."/>
            <person name="Antonio M."/>
            <person name="Oren A."/>
            <person name="Chaudhuri R.R."/>
            <person name="La Ragione R."/>
            <person name="Hildebrand F."/>
            <person name="Pallen M.J."/>
        </authorList>
    </citation>
    <scope>NUCLEOTIDE SEQUENCE</scope>
    <source>
        <strain evidence="1">ChiSxjej3B15-24422</strain>
    </source>
</reference>
<protein>
    <submittedName>
        <fullName evidence="1">Uncharacterized protein</fullName>
    </submittedName>
</protein>
<organism evidence="1 2">
    <name type="scientific">Candidatus Eisenbergiella pullistercoris</name>
    <dbReference type="NCBI Taxonomy" id="2838555"/>
    <lineage>
        <taxon>Bacteria</taxon>
        <taxon>Bacillati</taxon>
        <taxon>Bacillota</taxon>
        <taxon>Clostridia</taxon>
        <taxon>Lachnospirales</taxon>
        <taxon>Lachnospiraceae</taxon>
        <taxon>Eisenbergiella</taxon>
    </lineage>
</organism>